<dbReference type="CDD" id="cd06257">
    <property type="entry name" value="DnaJ"/>
    <property type="match status" value="1"/>
</dbReference>
<dbReference type="PROSITE" id="PS50076">
    <property type="entry name" value="DNAJ_2"/>
    <property type="match status" value="1"/>
</dbReference>
<dbReference type="InterPro" id="IPR001623">
    <property type="entry name" value="DnaJ_domain"/>
</dbReference>
<evidence type="ECO:0000313" key="3">
    <source>
        <dbReference type="EMBL" id="KKL48381.1"/>
    </source>
</evidence>
<gene>
    <name evidence="3" type="ORF">LCGC14_2326090</name>
</gene>
<dbReference type="AlphaFoldDB" id="A0A0F9D3X1"/>
<dbReference type="PANTHER" id="PTHR44029">
    <property type="entry name" value="DNAJ HOMOLOG SUBFAMILY C MEMBER 21"/>
    <property type="match status" value="1"/>
</dbReference>
<dbReference type="InterPro" id="IPR036869">
    <property type="entry name" value="J_dom_sf"/>
</dbReference>
<dbReference type="SUPFAM" id="SSF46565">
    <property type="entry name" value="Chaperone J-domain"/>
    <property type="match status" value="1"/>
</dbReference>
<evidence type="ECO:0000259" key="2">
    <source>
        <dbReference type="PROSITE" id="PS50076"/>
    </source>
</evidence>
<dbReference type="PANTHER" id="PTHR44029:SF1">
    <property type="entry name" value="DNAJ HOMOLOG SUBFAMILY C MEMBER 21"/>
    <property type="match status" value="1"/>
</dbReference>
<evidence type="ECO:0000256" key="1">
    <source>
        <dbReference type="SAM" id="MobiDB-lite"/>
    </source>
</evidence>
<dbReference type="Pfam" id="PF00226">
    <property type="entry name" value="DnaJ"/>
    <property type="match status" value="1"/>
</dbReference>
<reference evidence="3" key="1">
    <citation type="journal article" date="2015" name="Nature">
        <title>Complex archaea that bridge the gap between prokaryotes and eukaryotes.</title>
        <authorList>
            <person name="Spang A."/>
            <person name="Saw J.H."/>
            <person name="Jorgensen S.L."/>
            <person name="Zaremba-Niedzwiedzka K."/>
            <person name="Martijn J."/>
            <person name="Lind A.E."/>
            <person name="van Eijk R."/>
            <person name="Schleper C."/>
            <person name="Guy L."/>
            <person name="Ettema T.J."/>
        </authorList>
    </citation>
    <scope>NUCLEOTIDE SEQUENCE</scope>
</reference>
<dbReference type="GO" id="GO:0005737">
    <property type="term" value="C:cytoplasm"/>
    <property type="evidence" value="ECO:0007669"/>
    <property type="project" value="TreeGrafter"/>
</dbReference>
<dbReference type="SMART" id="SM00271">
    <property type="entry name" value="DnaJ"/>
    <property type="match status" value="1"/>
</dbReference>
<organism evidence="3">
    <name type="scientific">marine sediment metagenome</name>
    <dbReference type="NCBI Taxonomy" id="412755"/>
    <lineage>
        <taxon>unclassified sequences</taxon>
        <taxon>metagenomes</taxon>
        <taxon>ecological metagenomes</taxon>
    </lineage>
</organism>
<protein>
    <recommendedName>
        <fullName evidence="2">J domain-containing protein</fullName>
    </recommendedName>
</protein>
<feature type="non-terminal residue" evidence="3">
    <location>
        <position position="531"/>
    </location>
</feature>
<dbReference type="Gene3D" id="1.10.287.110">
    <property type="entry name" value="DnaJ domain"/>
    <property type="match status" value="1"/>
</dbReference>
<dbReference type="PRINTS" id="PR00625">
    <property type="entry name" value="JDOMAIN"/>
</dbReference>
<comment type="caution">
    <text evidence="3">The sequence shown here is derived from an EMBL/GenBank/DDBJ whole genome shotgun (WGS) entry which is preliminary data.</text>
</comment>
<feature type="region of interest" description="Disordered" evidence="1">
    <location>
        <begin position="216"/>
        <end position="241"/>
    </location>
</feature>
<feature type="domain" description="J" evidence="2">
    <location>
        <begin position="141"/>
        <end position="206"/>
    </location>
</feature>
<dbReference type="EMBL" id="LAZR01033337">
    <property type="protein sequence ID" value="KKL48381.1"/>
    <property type="molecule type" value="Genomic_DNA"/>
</dbReference>
<proteinExistence type="predicted"/>
<feature type="compositionally biased region" description="Polar residues" evidence="1">
    <location>
        <begin position="218"/>
        <end position="230"/>
    </location>
</feature>
<name>A0A0F9D3X1_9ZZZZ</name>
<dbReference type="InterPro" id="IPR051964">
    <property type="entry name" value="Chaperone_stress_response"/>
</dbReference>
<sequence>MGKGKLPDDLSKHFDILTDEEKQKVISSLAHTVDSMCQPTPQPDPRVNKVNPHIVLDPTAVIVVMPFDVDAKEELKRQVPFEQRTWDPKSKCWKLSLTKENYTKAFKILSDHFEMFRRKPLVFNKGGDVQATFDAAIDNTSHYTILKIEEDATKEEVKKAYRKLAIKIHPDRNPDDKRAADLFILVQKAYTTLHDVKKRKRYDMARRLIYKEKPDPFSISQSPFGHQQAYQPPPRTVPNRPSGRGVFLTVGGQEGIFVIDYHDVVNDTFELIDIFDGTPQTISVQFFNQNTQTIVPPINPNRFKRGEIVIHNGMYAKVADIGLTGYKAHGFIRIVYSATGSCAYVNSSDCILDHFRSSGLGTFQVGDIVDFVGTTIGVLRINNPYTIVKQTSPGIYKIEPRNTFRGTPTIVVMEGDLRLIGAAPIGSSPIPQKTVKSTPSIALRGQPQRATRARSAAKASQQKQIDTMIQSLGVLPKSNLKSKPSGKWKIGDPAYYNGEMVIVSAIDSLTGLPIITLLDGSTIDVPEKFLT</sequence>
<accession>A0A0F9D3X1</accession>